<evidence type="ECO:0000313" key="1">
    <source>
        <dbReference type="EMBL" id="KAG5544468.1"/>
    </source>
</evidence>
<dbReference type="AlphaFoldDB" id="A0AAV6JWF6"/>
<name>A0AAV6JWF6_9ERIC</name>
<keyword evidence="2" id="KW-1185">Reference proteome</keyword>
<protein>
    <submittedName>
        <fullName evidence="1">Uncharacterized protein</fullName>
    </submittedName>
</protein>
<sequence length="209" mass="23577">MIGHLREKNIVGVVIREERDLDMAQAKSKGKEKLISLQVREKKMHFQCIDFSFERFVLWKCSMFSPIQFPDDCEGMIENYLCELNAEVPGWGHQQGNKTAGRIQKCHASRCQTVRRWSGLVQGPTKYSVTSLPCHVHNPFHDYTSKPRARTIPRPHFQDMSIPLSLSPSFGTTTVLATGLVPCGVGYHDLPHLFATSALRGQSADLLKP</sequence>
<comment type="caution">
    <text evidence="1">The sequence shown here is derived from an EMBL/GenBank/DDBJ whole genome shotgun (WGS) entry which is preliminary data.</text>
</comment>
<gene>
    <name evidence="1" type="ORF">RHGRI_017029</name>
</gene>
<accession>A0AAV6JWF6</accession>
<organism evidence="1 2">
    <name type="scientific">Rhododendron griersonianum</name>
    <dbReference type="NCBI Taxonomy" id="479676"/>
    <lineage>
        <taxon>Eukaryota</taxon>
        <taxon>Viridiplantae</taxon>
        <taxon>Streptophyta</taxon>
        <taxon>Embryophyta</taxon>
        <taxon>Tracheophyta</taxon>
        <taxon>Spermatophyta</taxon>
        <taxon>Magnoliopsida</taxon>
        <taxon>eudicotyledons</taxon>
        <taxon>Gunneridae</taxon>
        <taxon>Pentapetalae</taxon>
        <taxon>asterids</taxon>
        <taxon>Ericales</taxon>
        <taxon>Ericaceae</taxon>
        <taxon>Ericoideae</taxon>
        <taxon>Rhodoreae</taxon>
        <taxon>Rhododendron</taxon>
    </lineage>
</organism>
<evidence type="ECO:0000313" key="2">
    <source>
        <dbReference type="Proteomes" id="UP000823749"/>
    </source>
</evidence>
<dbReference type="Proteomes" id="UP000823749">
    <property type="component" value="Chromosome 6"/>
</dbReference>
<reference evidence="1 2" key="1">
    <citation type="submission" date="2020-08" db="EMBL/GenBank/DDBJ databases">
        <title>Plant Genome Project.</title>
        <authorList>
            <person name="Zhang R.-G."/>
        </authorList>
    </citation>
    <scope>NUCLEOTIDE SEQUENCE [LARGE SCALE GENOMIC DNA]</scope>
    <source>
        <strain evidence="1">WSP0</strain>
        <tissue evidence="1">Leaf</tissue>
    </source>
</reference>
<dbReference type="EMBL" id="JACTNZ010000006">
    <property type="protein sequence ID" value="KAG5544468.1"/>
    <property type="molecule type" value="Genomic_DNA"/>
</dbReference>
<proteinExistence type="predicted"/>